<dbReference type="EMBL" id="EU304328">
    <property type="protein sequence ID" value="ABY27785.1"/>
    <property type="molecule type" value="Genomic_DNA"/>
</dbReference>
<reference evidence="1" key="2">
    <citation type="submission" date="2016-01" db="EMBL/GenBank/DDBJ databases">
        <authorList>
            <person name="McClelland M."/>
            <person name="Jain A."/>
            <person name="Saraogi P."/>
            <person name="Mendelson R."/>
            <person name="Westerman R."/>
            <person name="SanMiguel P."/>
            <person name="Csonka L."/>
        </authorList>
    </citation>
    <scope>NUCLEOTIDE SEQUENCE</scope>
    <source>
        <strain evidence="1">OtV5</strain>
    </source>
</reference>
<evidence type="ECO:0000313" key="3">
    <source>
        <dbReference type="Proteomes" id="UP000203890"/>
    </source>
</evidence>
<dbReference type="GeneID" id="26799370"/>
<evidence type="ECO:0000313" key="1">
    <source>
        <dbReference type="EMBL" id="ABY27785.1"/>
    </source>
</evidence>
<dbReference type="RefSeq" id="YP_009227176.1">
    <property type="nucleotide sequence ID" value="NC_010191.2"/>
</dbReference>
<gene>
    <name evidence="1" type="ORF">OtV5_004</name>
    <name evidence="2" type="ORF">OtV5_244c</name>
</gene>
<accession>A9YVQ1</accession>
<dbReference type="KEGG" id="vg:5845715"/>
<dbReference type="Proteomes" id="UP000203890">
    <property type="component" value="Segment"/>
</dbReference>
<dbReference type="GeneID" id="5845715"/>
<keyword evidence="3" id="KW-1185">Reference proteome</keyword>
<sequence length="77" mass="8973">MCHTSLCREIGILGNHKYFGKFEEVPKDTLKFFRKDHKTLPVNLKYRAPRPSTSNIIRRIWTTWEPAEGSSRVRGGI</sequence>
<reference evidence="1 3" key="1">
    <citation type="journal article" date="2008" name="PLoS ONE">
        <title>Life-cycle and genome of OtV5, a large DNA virus of the pelagic marine unicellular green alga Ostreococcus tauri.</title>
        <authorList>
            <person name="Derelle E."/>
            <person name="Ferraz C."/>
            <person name="Escande M.L."/>
            <person name="Eychenie S."/>
            <person name="Cooke R."/>
            <person name="Piganeau G."/>
            <person name="Desdevises Y."/>
            <person name="Bellec L."/>
            <person name="Moreau H."/>
            <person name="Grimsley N."/>
        </authorList>
    </citation>
    <scope>NUCLEOTIDE SEQUENCE [LARGE SCALE GENOMIC DNA]</scope>
    <source>
        <strain evidence="1 3">OtV5</strain>
    </source>
</reference>
<evidence type="ECO:0000313" key="2">
    <source>
        <dbReference type="EMBL" id="AMA76503.1"/>
    </source>
</evidence>
<dbReference type="EMBL" id="EU304328">
    <property type="protein sequence ID" value="AMA76503.1"/>
    <property type="molecule type" value="Genomic_DNA"/>
</dbReference>
<organism evidence="1 3">
    <name type="scientific">Ostreococcus tauri virus OtV5</name>
    <dbReference type="NCBI Taxonomy" id="1785753"/>
    <lineage>
        <taxon>Viruses</taxon>
        <taxon>Varidnaviria</taxon>
        <taxon>Bamfordvirae</taxon>
        <taxon>Nucleocytoviricota</taxon>
        <taxon>Megaviricetes</taxon>
        <taxon>Algavirales</taxon>
        <taxon>Phycodnaviridae</taxon>
        <taxon>Prasinovirus</taxon>
        <taxon>Prasinovirus ostreotauri</taxon>
    </lineage>
</organism>
<proteinExistence type="predicted"/>
<name>A9YVQ1_9PHYC</name>
<dbReference type="RefSeq" id="YP_001648080.1">
    <property type="nucleotide sequence ID" value="NC_010191.2"/>
</dbReference>
<protein>
    <submittedName>
        <fullName evidence="1">Uncharacterized protein</fullName>
    </submittedName>
</protein>
<dbReference type="KEGG" id="vg:26799370"/>